<name>A0A1I4CIA4_9HYPH</name>
<sequence>MPENDERLGPAKMTRPARLWRATKTIASSPLSLFPKEEIRRGADLIGELIDDMKRRPPGGGSLRLHQDRSFDVPASADQYGLSCAQLENALSRWRRGAAIFAYIAFGLGWVFFAGWIYRLATIPWTGGFVITAVEFLPFVLVFFLQAFKSALQNFQIRTRRLATPGEYLRTRDDFWPS</sequence>
<keyword evidence="1" id="KW-0472">Membrane</keyword>
<evidence type="ECO:0000313" key="3">
    <source>
        <dbReference type="Proteomes" id="UP000198755"/>
    </source>
</evidence>
<accession>A0A1I4CIA4</accession>
<keyword evidence="3" id="KW-1185">Reference proteome</keyword>
<feature type="transmembrane region" description="Helical" evidence="1">
    <location>
        <begin position="125"/>
        <end position="148"/>
    </location>
</feature>
<gene>
    <name evidence="2" type="ORF">SAMN05444581_1225</name>
</gene>
<evidence type="ECO:0000256" key="1">
    <source>
        <dbReference type="SAM" id="Phobius"/>
    </source>
</evidence>
<organism evidence="2 3">
    <name type="scientific">Methylocapsa palsarum</name>
    <dbReference type="NCBI Taxonomy" id="1612308"/>
    <lineage>
        <taxon>Bacteria</taxon>
        <taxon>Pseudomonadati</taxon>
        <taxon>Pseudomonadota</taxon>
        <taxon>Alphaproteobacteria</taxon>
        <taxon>Hyphomicrobiales</taxon>
        <taxon>Beijerinckiaceae</taxon>
        <taxon>Methylocapsa</taxon>
    </lineage>
</organism>
<protein>
    <submittedName>
        <fullName evidence="2">Uncharacterized protein</fullName>
    </submittedName>
</protein>
<evidence type="ECO:0000313" key="2">
    <source>
        <dbReference type="EMBL" id="SFK80009.1"/>
    </source>
</evidence>
<dbReference type="EMBL" id="FOSN01000022">
    <property type="protein sequence ID" value="SFK80009.1"/>
    <property type="molecule type" value="Genomic_DNA"/>
</dbReference>
<feature type="transmembrane region" description="Helical" evidence="1">
    <location>
        <begin position="100"/>
        <end position="119"/>
    </location>
</feature>
<dbReference type="Proteomes" id="UP000198755">
    <property type="component" value="Unassembled WGS sequence"/>
</dbReference>
<keyword evidence="1" id="KW-0812">Transmembrane</keyword>
<keyword evidence="1" id="KW-1133">Transmembrane helix</keyword>
<proteinExistence type="predicted"/>
<dbReference type="AlphaFoldDB" id="A0A1I4CIA4"/>
<reference evidence="2 3" key="1">
    <citation type="submission" date="2016-10" db="EMBL/GenBank/DDBJ databases">
        <authorList>
            <person name="de Groot N.N."/>
        </authorList>
    </citation>
    <scope>NUCLEOTIDE SEQUENCE [LARGE SCALE GENOMIC DNA]</scope>
    <source>
        <strain evidence="2 3">NE2</strain>
    </source>
</reference>
<dbReference type="STRING" id="1612308.SAMN05444581_1225"/>